<gene>
    <name evidence="2" type="ORF">PVAG01_05207</name>
</gene>
<proteinExistence type="predicted"/>
<name>A0ABR4PJH7_9HELO</name>
<evidence type="ECO:0000313" key="3">
    <source>
        <dbReference type="Proteomes" id="UP001629113"/>
    </source>
</evidence>
<reference evidence="2 3" key="1">
    <citation type="submission" date="2024-06" db="EMBL/GenBank/DDBJ databases">
        <title>Complete genome of Phlyctema vagabunda strain 19-DSS-EL-015.</title>
        <authorList>
            <person name="Fiorenzani C."/>
        </authorList>
    </citation>
    <scope>NUCLEOTIDE SEQUENCE [LARGE SCALE GENOMIC DNA]</scope>
    <source>
        <strain evidence="2 3">19-DSS-EL-015</strain>
    </source>
</reference>
<keyword evidence="3" id="KW-1185">Reference proteome</keyword>
<dbReference type="EMBL" id="JBFCZG010000004">
    <property type="protein sequence ID" value="KAL3423460.1"/>
    <property type="molecule type" value="Genomic_DNA"/>
</dbReference>
<dbReference type="InterPro" id="IPR029058">
    <property type="entry name" value="AB_hydrolase_fold"/>
</dbReference>
<dbReference type="Gene3D" id="3.40.50.1820">
    <property type="entry name" value="alpha/beta hydrolase"/>
    <property type="match status" value="1"/>
</dbReference>
<comment type="caution">
    <text evidence="2">The sequence shown here is derived from an EMBL/GenBank/DDBJ whole genome shotgun (WGS) entry which is preliminary data.</text>
</comment>
<evidence type="ECO:0000259" key="1">
    <source>
        <dbReference type="Pfam" id="PF02129"/>
    </source>
</evidence>
<organism evidence="2 3">
    <name type="scientific">Phlyctema vagabunda</name>
    <dbReference type="NCBI Taxonomy" id="108571"/>
    <lineage>
        <taxon>Eukaryota</taxon>
        <taxon>Fungi</taxon>
        <taxon>Dikarya</taxon>
        <taxon>Ascomycota</taxon>
        <taxon>Pezizomycotina</taxon>
        <taxon>Leotiomycetes</taxon>
        <taxon>Helotiales</taxon>
        <taxon>Dermateaceae</taxon>
        <taxon>Phlyctema</taxon>
    </lineage>
</organism>
<accession>A0ABR4PJH7</accession>
<feature type="domain" description="Xaa-Pro dipeptidyl-peptidase-like" evidence="1">
    <location>
        <begin position="97"/>
        <end position="161"/>
    </location>
</feature>
<dbReference type="Proteomes" id="UP001629113">
    <property type="component" value="Unassembled WGS sequence"/>
</dbReference>
<dbReference type="SUPFAM" id="SSF53474">
    <property type="entry name" value="alpha/beta-Hydrolases"/>
    <property type="match status" value="1"/>
</dbReference>
<dbReference type="InterPro" id="IPR000383">
    <property type="entry name" value="Xaa-Pro-like_dom"/>
</dbReference>
<evidence type="ECO:0000313" key="2">
    <source>
        <dbReference type="EMBL" id="KAL3423460.1"/>
    </source>
</evidence>
<protein>
    <recommendedName>
        <fullName evidence="1">Xaa-Pro dipeptidyl-peptidase-like domain-containing protein</fullName>
    </recommendedName>
</protein>
<dbReference type="PANTHER" id="PTHR12277:SF64">
    <property type="entry name" value="SUPERFAMILY HYDROLASE, PUTATIVE (AFU_ORTHOLOGUE AFUA_3G01760)-RELATED"/>
    <property type="match status" value="1"/>
</dbReference>
<dbReference type="Pfam" id="PF02129">
    <property type="entry name" value="Peptidase_S15"/>
    <property type="match status" value="1"/>
</dbReference>
<sequence length="296" mass="33501">MPGLPPNARSERIEDYKNQCAGIKWHEEKIRAEDGTKLSLCVSSVEQQVDSPHFSKSVYILYFQGNASSLPPRLPFLSPVLKVLKEHHHDSVRPTQFIMVCCSYRGYWRSKGRPSEQGIAKDAVATLEWIKSHCQPQSNVPVIIWGQSIGAGVATALAARQELFSDEVALQSLILETPFISIRSMLETLYPQKWLPYRYLWPFLRNHLDSWKALGNLDETAARLRTRTPAILFLEAGRDELVPKEHGNLLARRCSDLELEHRRVTIGRALHTDILAYPDGQNAVVDAIRQAADRSP</sequence>
<dbReference type="PANTHER" id="PTHR12277">
    <property type="entry name" value="ALPHA/BETA HYDROLASE DOMAIN-CONTAINING PROTEIN"/>
    <property type="match status" value="1"/>
</dbReference>